<feature type="compositionally biased region" description="Pro residues" evidence="1">
    <location>
        <begin position="86"/>
        <end position="96"/>
    </location>
</feature>
<name>A0AAE1PHX3_9EUCA</name>
<evidence type="ECO:0000313" key="2">
    <source>
        <dbReference type="EMBL" id="KAK4308348.1"/>
    </source>
</evidence>
<proteinExistence type="predicted"/>
<gene>
    <name evidence="2" type="ORF">Pmani_019940</name>
</gene>
<keyword evidence="3" id="KW-1185">Reference proteome</keyword>
<evidence type="ECO:0000256" key="1">
    <source>
        <dbReference type="SAM" id="MobiDB-lite"/>
    </source>
</evidence>
<feature type="region of interest" description="Disordered" evidence="1">
    <location>
        <begin position="69"/>
        <end position="123"/>
    </location>
</feature>
<organism evidence="2 3">
    <name type="scientific">Petrolisthes manimaculis</name>
    <dbReference type="NCBI Taxonomy" id="1843537"/>
    <lineage>
        <taxon>Eukaryota</taxon>
        <taxon>Metazoa</taxon>
        <taxon>Ecdysozoa</taxon>
        <taxon>Arthropoda</taxon>
        <taxon>Crustacea</taxon>
        <taxon>Multicrustacea</taxon>
        <taxon>Malacostraca</taxon>
        <taxon>Eumalacostraca</taxon>
        <taxon>Eucarida</taxon>
        <taxon>Decapoda</taxon>
        <taxon>Pleocyemata</taxon>
        <taxon>Anomura</taxon>
        <taxon>Galatheoidea</taxon>
        <taxon>Porcellanidae</taxon>
        <taxon>Petrolisthes</taxon>
    </lineage>
</organism>
<dbReference type="EMBL" id="JAWZYT010001902">
    <property type="protein sequence ID" value="KAK4308348.1"/>
    <property type="molecule type" value="Genomic_DNA"/>
</dbReference>
<dbReference type="AlphaFoldDB" id="A0AAE1PHX3"/>
<evidence type="ECO:0000313" key="3">
    <source>
        <dbReference type="Proteomes" id="UP001292094"/>
    </source>
</evidence>
<accession>A0AAE1PHX3</accession>
<feature type="compositionally biased region" description="Low complexity" evidence="1">
    <location>
        <begin position="97"/>
        <end position="111"/>
    </location>
</feature>
<comment type="caution">
    <text evidence="2">The sequence shown here is derived from an EMBL/GenBank/DDBJ whole genome shotgun (WGS) entry which is preliminary data.</text>
</comment>
<reference evidence="2" key="1">
    <citation type="submission" date="2023-11" db="EMBL/GenBank/DDBJ databases">
        <title>Genome assemblies of two species of porcelain crab, Petrolisthes cinctipes and Petrolisthes manimaculis (Anomura: Porcellanidae).</title>
        <authorList>
            <person name="Angst P."/>
        </authorList>
    </citation>
    <scope>NUCLEOTIDE SEQUENCE</scope>
    <source>
        <strain evidence="2">PB745_02</strain>
        <tissue evidence="2">Gill</tissue>
    </source>
</reference>
<dbReference type="Proteomes" id="UP001292094">
    <property type="component" value="Unassembled WGS sequence"/>
</dbReference>
<protein>
    <submittedName>
        <fullName evidence="2">Uncharacterized protein</fullName>
    </submittedName>
</protein>
<sequence>MPACLALLAPCQSFASPYHNPLSPYVLPLPHPPQPPRSPPQASLCSRAGYSPKRKLCCYVSSGQAGHVSLPGMRPTSPARPSIVPSGPPLSPPLSPTLPESLSLTHPSTSSHRTGPPPFTASHDAANFRKAAAGKITATPVRNLPHYINTISE</sequence>